<dbReference type="InterPro" id="IPR039426">
    <property type="entry name" value="TonB-dep_rcpt-like"/>
</dbReference>
<evidence type="ECO:0000256" key="1">
    <source>
        <dbReference type="ARBA" id="ARBA00004571"/>
    </source>
</evidence>
<dbReference type="PANTHER" id="PTHR30069:SF29">
    <property type="entry name" value="HEMOGLOBIN AND HEMOGLOBIN-HAPTOGLOBIN-BINDING PROTEIN 1-RELATED"/>
    <property type="match status" value="1"/>
</dbReference>
<evidence type="ECO:0000256" key="5">
    <source>
        <dbReference type="ARBA" id="ARBA00022729"/>
    </source>
</evidence>
<keyword evidence="7 10" id="KW-0472">Membrane</keyword>
<keyword evidence="15" id="KW-1185">Reference proteome</keyword>
<dbReference type="CDD" id="cd01347">
    <property type="entry name" value="ligand_gated_channel"/>
    <property type="match status" value="1"/>
</dbReference>
<protein>
    <submittedName>
        <fullName evidence="14">TonB-dependent receptor</fullName>
    </submittedName>
</protein>
<evidence type="ECO:0000256" key="3">
    <source>
        <dbReference type="ARBA" id="ARBA00022452"/>
    </source>
</evidence>
<dbReference type="GO" id="GO:0015344">
    <property type="term" value="F:siderophore uptake transmembrane transporter activity"/>
    <property type="evidence" value="ECO:0007669"/>
    <property type="project" value="TreeGrafter"/>
</dbReference>
<evidence type="ECO:0000256" key="7">
    <source>
        <dbReference type="ARBA" id="ARBA00023136"/>
    </source>
</evidence>
<reference evidence="14 15" key="1">
    <citation type="submission" date="2020-05" db="EMBL/GenBank/DDBJ databases">
        <title>Mucilaginibacter mali sp. nov.</title>
        <authorList>
            <person name="Kim H.S."/>
            <person name="Lee K.C."/>
            <person name="Suh M.K."/>
            <person name="Kim J.-S."/>
            <person name="Han K.-I."/>
            <person name="Eom M.K."/>
            <person name="Shin Y.K."/>
            <person name="Lee J.-S."/>
        </authorList>
    </citation>
    <scope>NUCLEOTIDE SEQUENCE [LARGE SCALE GENOMIC DNA]</scope>
    <source>
        <strain evidence="14 15">G2-14</strain>
    </source>
</reference>
<evidence type="ECO:0000256" key="10">
    <source>
        <dbReference type="PROSITE-ProRule" id="PRU01360"/>
    </source>
</evidence>
<keyword evidence="2 10" id="KW-0813">Transport</keyword>
<proteinExistence type="inferred from homology"/>
<feature type="domain" description="TonB-dependent receptor plug" evidence="13">
    <location>
        <begin position="123"/>
        <end position="225"/>
    </location>
</feature>
<dbReference type="KEGG" id="mmab:HQ865_19220"/>
<dbReference type="AlphaFoldDB" id="A0A7D4Q302"/>
<dbReference type="SUPFAM" id="SSF56935">
    <property type="entry name" value="Porins"/>
    <property type="match status" value="1"/>
</dbReference>
<gene>
    <name evidence="14" type="ORF">HQ865_19220</name>
</gene>
<organism evidence="14 15">
    <name type="scientific">Mucilaginibacter mali</name>
    <dbReference type="NCBI Taxonomy" id="2740462"/>
    <lineage>
        <taxon>Bacteria</taxon>
        <taxon>Pseudomonadati</taxon>
        <taxon>Bacteroidota</taxon>
        <taxon>Sphingobacteriia</taxon>
        <taxon>Sphingobacteriales</taxon>
        <taxon>Sphingobacteriaceae</taxon>
        <taxon>Mucilaginibacter</taxon>
    </lineage>
</organism>
<dbReference type="Gene3D" id="2.60.40.1120">
    <property type="entry name" value="Carboxypeptidase-like, regulatory domain"/>
    <property type="match status" value="1"/>
</dbReference>
<accession>A0A7D4Q302</accession>
<keyword evidence="5" id="KW-0732">Signal</keyword>
<dbReference type="InterPro" id="IPR037066">
    <property type="entry name" value="Plug_dom_sf"/>
</dbReference>
<evidence type="ECO:0000256" key="4">
    <source>
        <dbReference type="ARBA" id="ARBA00022692"/>
    </source>
</evidence>
<dbReference type="SUPFAM" id="SSF49464">
    <property type="entry name" value="Carboxypeptidase regulatory domain-like"/>
    <property type="match status" value="1"/>
</dbReference>
<comment type="similarity">
    <text evidence="10 11">Belongs to the TonB-dependent receptor family.</text>
</comment>
<evidence type="ECO:0000313" key="15">
    <source>
        <dbReference type="Proteomes" id="UP000505355"/>
    </source>
</evidence>
<dbReference type="Pfam" id="PF13715">
    <property type="entry name" value="CarbopepD_reg_2"/>
    <property type="match status" value="1"/>
</dbReference>
<dbReference type="Gene3D" id="2.40.170.20">
    <property type="entry name" value="TonB-dependent receptor, beta-barrel domain"/>
    <property type="match status" value="1"/>
</dbReference>
<dbReference type="Gene3D" id="2.170.130.10">
    <property type="entry name" value="TonB-dependent receptor, plug domain"/>
    <property type="match status" value="1"/>
</dbReference>
<dbReference type="Pfam" id="PF07715">
    <property type="entry name" value="Plug"/>
    <property type="match status" value="1"/>
</dbReference>
<evidence type="ECO:0000256" key="11">
    <source>
        <dbReference type="RuleBase" id="RU003357"/>
    </source>
</evidence>
<feature type="domain" description="TonB-dependent receptor-like beta-barrel" evidence="12">
    <location>
        <begin position="321"/>
        <end position="731"/>
    </location>
</feature>
<dbReference type="InterPro" id="IPR000531">
    <property type="entry name" value="Beta-barrel_TonB"/>
</dbReference>
<evidence type="ECO:0000313" key="14">
    <source>
        <dbReference type="EMBL" id="QKJ31806.1"/>
    </source>
</evidence>
<dbReference type="InterPro" id="IPR036942">
    <property type="entry name" value="Beta-barrel_TonB_sf"/>
</dbReference>
<dbReference type="InterPro" id="IPR008969">
    <property type="entry name" value="CarboxyPept-like_regulatory"/>
</dbReference>
<dbReference type="RefSeq" id="WP_173416464.1">
    <property type="nucleotide sequence ID" value="NZ_CP054139.1"/>
</dbReference>
<keyword evidence="3 10" id="KW-1134">Transmembrane beta strand</keyword>
<keyword evidence="4 10" id="KW-0812">Transmembrane</keyword>
<dbReference type="GO" id="GO:0009279">
    <property type="term" value="C:cell outer membrane"/>
    <property type="evidence" value="ECO:0007669"/>
    <property type="project" value="UniProtKB-SubCell"/>
</dbReference>
<evidence type="ECO:0000256" key="9">
    <source>
        <dbReference type="ARBA" id="ARBA00023237"/>
    </source>
</evidence>
<dbReference type="Proteomes" id="UP000505355">
    <property type="component" value="Chromosome"/>
</dbReference>
<dbReference type="Pfam" id="PF00593">
    <property type="entry name" value="TonB_dep_Rec_b-barrel"/>
    <property type="match status" value="1"/>
</dbReference>
<dbReference type="PANTHER" id="PTHR30069">
    <property type="entry name" value="TONB-DEPENDENT OUTER MEMBRANE RECEPTOR"/>
    <property type="match status" value="1"/>
</dbReference>
<evidence type="ECO:0000256" key="8">
    <source>
        <dbReference type="ARBA" id="ARBA00023170"/>
    </source>
</evidence>
<evidence type="ECO:0000256" key="2">
    <source>
        <dbReference type="ARBA" id="ARBA00022448"/>
    </source>
</evidence>
<evidence type="ECO:0000256" key="6">
    <source>
        <dbReference type="ARBA" id="ARBA00023077"/>
    </source>
</evidence>
<dbReference type="PROSITE" id="PS52016">
    <property type="entry name" value="TONB_DEPENDENT_REC_3"/>
    <property type="match status" value="1"/>
</dbReference>
<evidence type="ECO:0000259" key="12">
    <source>
        <dbReference type="Pfam" id="PF00593"/>
    </source>
</evidence>
<name>A0A7D4Q302_9SPHI</name>
<dbReference type="InterPro" id="IPR012910">
    <property type="entry name" value="Plug_dom"/>
</dbReference>
<sequence>MKLKIFGFLLMQFIFIIAAKANVISITGKVIDATNKMTLPGATISIPDLKLTAATDNNGNFSFKSLPSKGKLIMQVQYIGYKTLTQVVDMASTMPIVFELQPTSIETKEVVITGTPTSANNKRNSTSASTLNRDELLRPSTNLIDAVAKQVPGFSQITTGPSISKPVIRGLSANRVVTLDDGVKQQGQQFGDEHGIEIDQFKIERVEVLKGAASLMYGSDALGGVLNLLEPLTTPDGEVRGEVVSNYSTNNGLTSNSVMMTGNENGFVWRGRGSYKNAYSFNTPTGYFPNSGFNETDLNGMLGVNKSWGYSHLNLSYFKNNIGFYDPQFNAAGNYVNDDGLAFTDKDYHSRTIDFPRQDIRHYKIALDNNFILSSGSLKVNLGYQKNQRRELDNPTPALFFDLNTYSGDAKYYVNAANGWEPVFGISADAGHSVNKGTEFLVPAYDTYGIGVFGYIKKNWDKSTFNFGLRYDYRDNKGKGLTEDDGTVRFNPFNNSASNVSTALGYTYEFNDQLSFKANGGTAFRAPNVAELGSNGVHEGTFRYEVGNPNLSPERSYQTDAALQFDNNTVSASLGIYNNYIHNFIYAANTKGDNITITDDNGDPQLYPVYRYTQVNANLYGVEASLTLHPVHFIHLDNTFGYTHAQNTTLDRPLSFIPAANMHNTLRFEPNIGKLKDSYISIGLDNYFAQNRFDAAFETPTSAYTLINASVGTTVALGKQKIKVYIAGNNLADKKYYDALSRLKPGRLDQTDPTLGVYNPGRSITFGISVPFILAKAN</sequence>
<keyword evidence="8 14" id="KW-0675">Receptor</keyword>
<keyword evidence="9 10" id="KW-0998">Cell outer membrane</keyword>
<dbReference type="GO" id="GO:0044718">
    <property type="term" value="P:siderophore transmembrane transport"/>
    <property type="evidence" value="ECO:0007669"/>
    <property type="project" value="TreeGrafter"/>
</dbReference>
<evidence type="ECO:0000259" key="13">
    <source>
        <dbReference type="Pfam" id="PF07715"/>
    </source>
</evidence>
<keyword evidence="6 11" id="KW-0798">TonB box</keyword>
<comment type="subcellular location">
    <subcellularLocation>
        <location evidence="1 10">Cell outer membrane</location>
        <topology evidence="1 10">Multi-pass membrane protein</topology>
    </subcellularLocation>
</comment>
<dbReference type="EMBL" id="CP054139">
    <property type="protein sequence ID" value="QKJ31806.1"/>
    <property type="molecule type" value="Genomic_DNA"/>
</dbReference>